<protein>
    <submittedName>
        <fullName evidence="1">Uncharacterized protein</fullName>
    </submittedName>
</protein>
<reference evidence="1" key="1">
    <citation type="submission" date="2016-10" db="EMBL/GenBank/DDBJ databases">
        <title>Sequence of Gallionella enrichment culture.</title>
        <authorList>
            <person name="Poehlein A."/>
            <person name="Muehling M."/>
            <person name="Daniel R."/>
        </authorList>
    </citation>
    <scope>NUCLEOTIDE SEQUENCE</scope>
</reference>
<dbReference type="AlphaFoldDB" id="A0A1J5PC42"/>
<gene>
    <name evidence="1" type="ORF">GALL_500990</name>
</gene>
<evidence type="ECO:0000313" key="1">
    <source>
        <dbReference type="EMBL" id="OIQ68312.1"/>
    </source>
</evidence>
<dbReference type="EMBL" id="MLJW01005384">
    <property type="protein sequence ID" value="OIQ68312.1"/>
    <property type="molecule type" value="Genomic_DNA"/>
</dbReference>
<comment type="caution">
    <text evidence="1">The sequence shown here is derived from an EMBL/GenBank/DDBJ whole genome shotgun (WGS) entry which is preliminary data.</text>
</comment>
<accession>A0A1J5PC42</accession>
<proteinExistence type="predicted"/>
<name>A0A1J5PC42_9ZZZZ</name>
<organism evidence="1">
    <name type="scientific">mine drainage metagenome</name>
    <dbReference type="NCBI Taxonomy" id="410659"/>
    <lineage>
        <taxon>unclassified sequences</taxon>
        <taxon>metagenomes</taxon>
        <taxon>ecological metagenomes</taxon>
    </lineage>
</organism>
<sequence length="90" mass="9750">MEAGGHVPFRRHRADRVGLCGNRAEARDDTGNPRLIQHQAIHHRRAQPLVTPVGEVFGIGGDDIGPRGPDRVGGKLQRACLCLWVGVGKL</sequence>